<reference evidence="2 3" key="1">
    <citation type="submission" date="2009-11" db="EMBL/GenBank/DDBJ databases">
        <authorList>
            <person name="Weinstock G."/>
            <person name="Sodergren E."/>
            <person name="Clifton S."/>
            <person name="Fulton L."/>
            <person name="Fulton B."/>
            <person name="Courtney L."/>
            <person name="Fronick C."/>
            <person name="Harrison M."/>
            <person name="Strong C."/>
            <person name="Farmer C."/>
            <person name="Delahaunty K."/>
            <person name="Markovic C."/>
            <person name="Hall O."/>
            <person name="Minx P."/>
            <person name="Tomlinson C."/>
            <person name="Mitreva M."/>
            <person name="Nelson J."/>
            <person name="Hou S."/>
            <person name="Wollam A."/>
            <person name="Pepin K.H."/>
            <person name="Johnson M."/>
            <person name="Bhonagiri V."/>
            <person name="Nash W.E."/>
            <person name="Warren W."/>
            <person name="Chinwalla A."/>
            <person name="Mardis E.R."/>
            <person name="Wilson R.K."/>
        </authorList>
    </citation>
    <scope>NUCLEOTIDE SEQUENCE [LARGE SCALE GENOMIC DNA]</scope>
    <source>
        <strain evidence="2 3">DSM 20093</strain>
    </source>
</reference>
<proteinExistence type="predicted"/>
<feature type="compositionally biased region" description="Acidic residues" evidence="1">
    <location>
        <begin position="33"/>
        <end position="64"/>
    </location>
</feature>
<dbReference type="AlphaFoldDB" id="D1NUC8"/>
<name>D1NUC8_9BIFI</name>
<accession>D1NUC8</accession>
<evidence type="ECO:0000256" key="1">
    <source>
        <dbReference type="SAM" id="MobiDB-lite"/>
    </source>
</evidence>
<feature type="compositionally biased region" description="Acidic residues" evidence="1">
    <location>
        <begin position="80"/>
        <end position="108"/>
    </location>
</feature>
<comment type="caution">
    <text evidence="2">The sequence shown here is derived from an EMBL/GenBank/DDBJ whole genome shotgun (WGS) entry which is preliminary data.</text>
</comment>
<feature type="region of interest" description="Disordered" evidence="1">
    <location>
        <begin position="33"/>
        <end position="108"/>
    </location>
</feature>
<dbReference type="Proteomes" id="UP000003656">
    <property type="component" value="Unassembled WGS sequence"/>
</dbReference>
<evidence type="ECO:0000313" key="3">
    <source>
        <dbReference type="Proteomes" id="UP000003656"/>
    </source>
</evidence>
<dbReference type="EMBL" id="ABXB03000002">
    <property type="protein sequence ID" value="EFA23332.1"/>
    <property type="molecule type" value="Genomic_DNA"/>
</dbReference>
<organism evidence="2 3">
    <name type="scientific">Bifidobacterium gallicum DSM 20093 = LMG 11596</name>
    <dbReference type="NCBI Taxonomy" id="561180"/>
    <lineage>
        <taxon>Bacteria</taxon>
        <taxon>Bacillati</taxon>
        <taxon>Actinomycetota</taxon>
        <taxon>Actinomycetes</taxon>
        <taxon>Bifidobacteriales</taxon>
        <taxon>Bifidobacteriaceae</taxon>
        <taxon>Bifidobacterium</taxon>
    </lineage>
</organism>
<protein>
    <submittedName>
        <fullName evidence="2">Uncharacterized protein</fullName>
    </submittedName>
</protein>
<evidence type="ECO:0000313" key="2">
    <source>
        <dbReference type="EMBL" id="EFA23332.1"/>
    </source>
</evidence>
<sequence length="274" mass="28148">MSAKFEAEDEAGVGAVVGAGTGAALEVGVEIEVGAESEAECPETVDGMESEDEAGTVPEADAEMDSASQAGLEAGLQVEAESEAECPETVDGMESEDEAGTVPETDAEMDSASQAGLEAGLKVEAESEAECPETVTGMESEDEAGLKLPGAAEWEREWARSRSRASTCSPSVVSGWMCSSSCVRMFVPPATIIELPMSNMAAGTNAASPSTACTTGKQKQPMFSPAALSIKNVRRLTGVCRVDTKITMIGMNATTNPTAASHNSDKSCGCVANE</sequence>
<gene>
    <name evidence="2" type="ORF">BIFGAL_03451</name>
</gene>